<gene>
    <name evidence="2" type="ORF">V1478_014054</name>
</gene>
<organism evidence="2 3">
    <name type="scientific">Vespula squamosa</name>
    <name type="common">Southern yellow jacket</name>
    <name type="synonym">Wasp</name>
    <dbReference type="NCBI Taxonomy" id="30214"/>
    <lineage>
        <taxon>Eukaryota</taxon>
        <taxon>Metazoa</taxon>
        <taxon>Ecdysozoa</taxon>
        <taxon>Arthropoda</taxon>
        <taxon>Hexapoda</taxon>
        <taxon>Insecta</taxon>
        <taxon>Pterygota</taxon>
        <taxon>Neoptera</taxon>
        <taxon>Endopterygota</taxon>
        <taxon>Hymenoptera</taxon>
        <taxon>Apocrita</taxon>
        <taxon>Aculeata</taxon>
        <taxon>Vespoidea</taxon>
        <taxon>Vespidae</taxon>
        <taxon>Vespinae</taxon>
        <taxon>Vespula</taxon>
    </lineage>
</organism>
<sequence>MENELTNKILVSLQIKAEPRDKNVWIQRLKEEYQELITIPLTYLTTTSEIVVPELDVWAMTFDRNTWTYTKRSSSA</sequence>
<proteinExistence type="predicted"/>
<comment type="caution">
    <text evidence="2">The sequence shown here is derived from an EMBL/GenBank/DDBJ whole genome shotgun (WGS) entry which is preliminary data.</text>
</comment>
<dbReference type="Pfam" id="PF08694">
    <property type="entry name" value="UFC1"/>
    <property type="match status" value="1"/>
</dbReference>
<dbReference type="InterPro" id="IPR016135">
    <property type="entry name" value="UBQ-conjugating_enzyme/RWD"/>
</dbReference>
<dbReference type="Proteomes" id="UP001607302">
    <property type="component" value="Unassembled WGS sequence"/>
</dbReference>
<dbReference type="EMBL" id="JAUDFV010000154">
    <property type="protein sequence ID" value="KAL2716378.1"/>
    <property type="molecule type" value="Genomic_DNA"/>
</dbReference>
<dbReference type="InterPro" id="IPR014806">
    <property type="entry name" value="Ufc1"/>
</dbReference>
<name>A0ABD2A6Y2_VESSQ</name>
<evidence type="ECO:0000256" key="1">
    <source>
        <dbReference type="ARBA" id="ARBA00032490"/>
    </source>
</evidence>
<accession>A0ABD2A6Y2</accession>
<evidence type="ECO:0000313" key="3">
    <source>
        <dbReference type="Proteomes" id="UP001607302"/>
    </source>
</evidence>
<reference evidence="2 3" key="1">
    <citation type="journal article" date="2024" name="Ann. Entomol. Soc. Am.">
        <title>Genomic analyses of the southern and eastern yellowjacket wasps (Hymenoptera: Vespidae) reveal evolutionary signatures of social life.</title>
        <authorList>
            <person name="Catto M.A."/>
            <person name="Caine P.B."/>
            <person name="Orr S.E."/>
            <person name="Hunt B.G."/>
            <person name="Goodisman M.A.D."/>
        </authorList>
    </citation>
    <scope>NUCLEOTIDE SEQUENCE [LARGE SCALE GENOMIC DNA]</scope>
    <source>
        <strain evidence="2">233</strain>
        <tissue evidence="2">Head and thorax</tissue>
    </source>
</reference>
<evidence type="ECO:0000313" key="2">
    <source>
        <dbReference type="EMBL" id="KAL2716378.1"/>
    </source>
</evidence>
<keyword evidence="3" id="KW-1185">Reference proteome</keyword>
<dbReference type="AlphaFoldDB" id="A0ABD2A6Y2"/>
<dbReference type="Gene3D" id="3.10.110.10">
    <property type="entry name" value="Ubiquitin Conjugating Enzyme"/>
    <property type="match status" value="1"/>
</dbReference>
<protein>
    <recommendedName>
        <fullName evidence="1">Ufm1-conjugating enzyme 1</fullName>
    </recommendedName>
</protein>